<dbReference type="EMBL" id="BMRP01000024">
    <property type="protein sequence ID" value="GGU83735.1"/>
    <property type="molecule type" value="Genomic_DNA"/>
</dbReference>
<name>A0ABQ2VHQ2_9ACTN</name>
<keyword evidence="1" id="KW-1133">Transmembrane helix</keyword>
<keyword evidence="1" id="KW-0812">Transmembrane</keyword>
<proteinExistence type="predicted"/>
<gene>
    <name evidence="2" type="ORF">GCM10010211_57100</name>
</gene>
<protein>
    <submittedName>
        <fullName evidence="2">Uncharacterized protein</fullName>
    </submittedName>
</protein>
<evidence type="ECO:0000256" key="1">
    <source>
        <dbReference type="SAM" id="Phobius"/>
    </source>
</evidence>
<keyword evidence="3" id="KW-1185">Reference proteome</keyword>
<organism evidence="2 3">
    <name type="scientific">Streptomyces albospinus</name>
    <dbReference type="NCBI Taxonomy" id="285515"/>
    <lineage>
        <taxon>Bacteria</taxon>
        <taxon>Bacillati</taxon>
        <taxon>Actinomycetota</taxon>
        <taxon>Actinomycetes</taxon>
        <taxon>Kitasatosporales</taxon>
        <taxon>Streptomycetaceae</taxon>
        <taxon>Streptomyces</taxon>
    </lineage>
</organism>
<evidence type="ECO:0000313" key="3">
    <source>
        <dbReference type="Proteomes" id="UP000654471"/>
    </source>
</evidence>
<feature type="transmembrane region" description="Helical" evidence="1">
    <location>
        <begin position="21"/>
        <end position="45"/>
    </location>
</feature>
<sequence length="47" mass="4979">MHEQPPAEPPPPPDPHRVAKVAMRVLAAVFVASAVAAVLVVTWVLRG</sequence>
<keyword evidence="1" id="KW-0472">Membrane</keyword>
<dbReference type="Proteomes" id="UP000654471">
    <property type="component" value="Unassembled WGS sequence"/>
</dbReference>
<accession>A0ABQ2VHQ2</accession>
<dbReference type="RefSeq" id="WP_189304732.1">
    <property type="nucleotide sequence ID" value="NZ_BMRP01000024.1"/>
</dbReference>
<evidence type="ECO:0000313" key="2">
    <source>
        <dbReference type="EMBL" id="GGU83735.1"/>
    </source>
</evidence>
<reference evidence="3" key="1">
    <citation type="journal article" date="2019" name="Int. J. Syst. Evol. Microbiol.">
        <title>The Global Catalogue of Microorganisms (GCM) 10K type strain sequencing project: providing services to taxonomists for standard genome sequencing and annotation.</title>
        <authorList>
            <consortium name="The Broad Institute Genomics Platform"/>
            <consortium name="The Broad Institute Genome Sequencing Center for Infectious Disease"/>
            <person name="Wu L."/>
            <person name="Ma J."/>
        </authorList>
    </citation>
    <scope>NUCLEOTIDE SEQUENCE [LARGE SCALE GENOMIC DNA]</scope>
    <source>
        <strain evidence="3">JCM 3399</strain>
    </source>
</reference>
<comment type="caution">
    <text evidence="2">The sequence shown here is derived from an EMBL/GenBank/DDBJ whole genome shotgun (WGS) entry which is preliminary data.</text>
</comment>